<keyword evidence="4" id="KW-0067">ATP-binding</keyword>
<feature type="domain" description="UvrD-like helicase ATP-binding" evidence="5">
    <location>
        <begin position="1"/>
        <end position="418"/>
    </location>
</feature>
<gene>
    <name evidence="6" type="ORF">MNB_SV-6-1437</name>
</gene>
<dbReference type="GO" id="GO:0004527">
    <property type="term" value="F:exonuclease activity"/>
    <property type="evidence" value="ECO:0007669"/>
    <property type="project" value="UniProtKB-KW"/>
</dbReference>
<dbReference type="InterPro" id="IPR000212">
    <property type="entry name" value="DNA_helicase_UvrD/REP"/>
</dbReference>
<dbReference type="AlphaFoldDB" id="A0A1W1BH99"/>
<proteinExistence type="predicted"/>
<keyword evidence="1" id="KW-0547">Nucleotide-binding</keyword>
<dbReference type="Gene3D" id="3.40.50.300">
    <property type="entry name" value="P-loop containing nucleotide triphosphate hydrolases"/>
    <property type="match status" value="4"/>
</dbReference>
<evidence type="ECO:0000256" key="3">
    <source>
        <dbReference type="ARBA" id="ARBA00022806"/>
    </source>
</evidence>
<keyword evidence="2" id="KW-0378">Hydrolase</keyword>
<organism evidence="6">
    <name type="scientific">hydrothermal vent metagenome</name>
    <dbReference type="NCBI Taxonomy" id="652676"/>
    <lineage>
        <taxon>unclassified sequences</taxon>
        <taxon>metagenomes</taxon>
        <taxon>ecological metagenomes</taxon>
    </lineage>
</organism>
<dbReference type="PANTHER" id="PTHR11070:SF67">
    <property type="entry name" value="DNA 3'-5' HELICASE"/>
    <property type="match status" value="1"/>
</dbReference>
<dbReference type="Gene3D" id="3.90.320.10">
    <property type="match status" value="1"/>
</dbReference>
<dbReference type="GO" id="GO:0003677">
    <property type="term" value="F:DNA binding"/>
    <property type="evidence" value="ECO:0007669"/>
    <property type="project" value="UniProtKB-KW"/>
</dbReference>
<dbReference type="GO" id="GO:0005524">
    <property type="term" value="F:ATP binding"/>
    <property type="evidence" value="ECO:0007669"/>
    <property type="project" value="UniProtKB-KW"/>
</dbReference>
<evidence type="ECO:0000259" key="5">
    <source>
        <dbReference type="PROSITE" id="PS51198"/>
    </source>
</evidence>
<reference evidence="6" key="1">
    <citation type="submission" date="2016-10" db="EMBL/GenBank/DDBJ databases">
        <authorList>
            <person name="de Groot N.N."/>
        </authorList>
    </citation>
    <scope>NUCLEOTIDE SEQUENCE</scope>
</reference>
<keyword evidence="3 6" id="KW-0347">Helicase</keyword>
<dbReference type="InterPro" id="IPR027417">
    <property type="entry name" value="P-loop_NTPase"/>
</dbReference>
<evidence type="ECO:0000256" key="4">
    <source>
        <dbReference type="ARBA" id="ARBA00022840"/>
    </source>
</evidence>
<dbReference type="InterPro" id="IPR011604">
    <property type="entry name" value="PDDEXK-like_dom_sf"/>
</dbReference>
<evidence type="ECO:0000256" key="2">
    <source>
        <dbReference type="ARBA" id="ARBA00022801"/>
    </source>
</evidence>
<evidence type="ECO:0000256" key="1">
    <source>
        <dbReference type="ARBA" id="ARBA00022741"/>
    </source>
</evidence>
<name>A0A1W1BH99_9ZZZZ</name>
<dbReference type="NCBIfam" id="NF010485">
    <property type="entry name" value="PRK13909.1-2"/>
    <property type="match status" value="1"/>
</dbReference>
<dbReference type="PROSITE" id="PS51198">
    <property type="entry name" value="UVRD_HELICASE_ATP_BIND"/>
    <property type="match status" value="1"/>
</dbReference>
<dbReference type="EMBL" id="FPHC01000027">
    <property type="protein sequence ID" value="SFV52855.1"/>
    <property type="molecule type" value="Genomic_DNA"/>
</dbReference>
<protein>
    <submittedName>
        <fullName evidence="6">Helicase</fullName>
    </submittedName>
</protein>
<dbReference type="SUPFAM" id="SSF52540">
    <property type="entry name" value="P-loop containing nucleoside triphosphate hydrolases"/>
    <property type="match status" value="1"/>
</dbReference>
<dbReference type="Pfam" id="PF00580">
    <property type="entry name" value="UvrD-helicase"/>
    <property type="match status" value="1"/>
</dbReference>
<dbReference type="GO" id="GO:0005829">
    <property type="term" value="C:cytosol"/>
    <property type="evidence" value="ECO:0007669"/>
    <property type="project" value="TreeGrafter"/>
</dbReference>
<dbReference type="SUPFAM" id="SSF52980">
    <property type="entry name" value="Restriction endonuclease-like"/>
    <property type="match status" value="1"/>
</dbReference>
<dbReference type="GO" id="GO:0000725">
    <property type="term" value="P:recombinational repair"/>
    <property type="evidence" value="ECO:0007669"/>
    <property type="project" value="TreeGrafter"/>
</dbReference>
<dbReference type="GO" id="GO:0043138">
    <property type="term" value="F:3'-5' DNA helicase activity"/>
    <property type="evidence" value="ECO:0007669"/>
    <property type="project" value="UniProtKB-EC"/>
</dbReference>
<evidence type="ECO:0000313" key="6">
    <source>
        <dbReference type="EMBL" id="SFV52855.1"/>
    </source>
</evidence>
<dbReference type="InterPro" id="IPR014016">
    <property type="entry name" value="UvrD-like_ATP-bd"/>
</dbReference>
<dbReference type="PANTHER" id="PTHR11070">
    <property type="entry name" value="UVRD / RECB / PCRA DNA HELICASE FAMILY MEMBER"/>
    <property type="match status" value="1"/>
</dbReference>
<dbReference type="InterPro" id="IPR011335">
    <property type="entry name" value="Restrct_endonuc-II-like"/>
</dbReference>
<accession>A0A1W1BH99</accession>
<sequence length="914" mass="104949">MRVSQNFKPYLAYSASAGSGKTFALAVRYISLLFMGESPSSILAATFTNKAASEMRHRVIESLRGLDQEKNRPFFDAIVSETGISRDELLAKQPEVLDRFLSSRSSIVTLDSFFSSILRSASLELGLEPDFTTKEISDSELENHFLDELYRDGTLSTLVKLSMDIEDKRLLKIFDMMQDFYRVDPLLPPPNKIESSLLKIEEQIESLRLDMISALSGAKAAQRAIKQFETSSIKELFSKSLFAKEYLGEHSWYKKCIDEDIESIYSRLRGLLKEWAKTKEAIVLHALFEIYDYYKNATITNMKSSGILTFDDLTYMTYRLLYESISREFLYFKMDSKYRHILLDEFQDTATLQFLLLKPLIDEIFAGEGQSEFKSFFYVGDTKQSLYRFRGGVEELFDMVADHYGITIEQMDTNYRSSKIVVSKVNEWFRGVMPNYVAQKSSDRADDGYLRVIESDEVIASAIEQIEYLIYNGIAVDDIALLVNTNRDGQTLQEQCELKGIPTMLQTTSSLKYNPKIASIMAMISYLFYGEEIDSKPILQKIGSTIDEIDISWFSPFMEPIVVVDRVVREFGYFDGDKSILKLLEFASNYSDIATLLDEFDSSSISIGGDISRGAKIMTIHGSKGLEFEHVIVLDRLTRKNSDRSYLIYHYNDTLHIEKILYRISKRDNFDDEYRAILKKRELSSQKDHLNVLYVALTRAVYGLSIIKKSKESTFEPLNIEVASLGDLRVDKRTYSLQEPKSITPIKLTHYGRQDIKNHDDDGDTKDIDAILFGTALHYTLEMMGNFTRDDLDIAMVSLLNRYGQQLKSDKIIDIEQRISALISHQEFRTLLKDANISKELPISFDGELKQIDLFLDYGDTSIVIDYKSSTKYESSHKKQVSYYQKAIESLTQKRCRGVLIYLLEDEIVIKNLK</sequence>